<sequence length="532" mass="59875">MKLYIIALLASMCLLLCFYKTNAKVRPYSCSVISLSDKSYDSLVNVNDLGIIGDGSTDYTQKLQNVLDVYSKVYFPPGTYVIRKSLALRSNQSIIGSDSTRIVLSEDTTLTNSFSFFIIKHQQHISIRDITFELKSEPEKAVAAVKAYNVSYLTLRKLRTMNCGVLETWVDRKYRYNSIPNSTEPDSISNFFIEVDSCYGVGSLKDRAKKSMGVLLYFANNWSIKNSTFKGYYHGIQWWGGDSNPEKEGKLDNARKSKNGLVENVKIDRVRGGGIWGSMGENIQVKNCMVTHCGDVGIDFEGCFRSEAVSNSVKHCRNGGLATFHYNQDIVFRQNSVIQNNPKRPLARIYNASQRQDNGTIIFSENTFSALECIGTIDQKGPGKHIEFTRNTLNNVIFNLSTNNNHYILLKENVFYLNSKVDDYIIKAGQTHNRGKVVIENNHIHSTVPQDSTLYPIVIDQSDYNSSPVNQISNNTAEGLALKYRIKWAGGNRKMAAKTYINSNEQIEMNAIQTIDNGGRPAELYINGKKIK</sequence>
<name>A0AA49JJZ3_9BACT</name>
<keyword evidence="2" id="KW-0378">Hydrolase</keyword>
<protein>
    <submittedName>
        <fullName evidence="2">Glycosyl hydrolase family 28-related protein</fullName>
    </submittedName>
</protein>
<accession>A0AA49JJZ3</accession>
<feature type="domain" description="Rhamnogalacturonase A/B/Epimerase-like pectate lyase" evidence="1">
    <location>
        <begin position="44"/>
        <end position="298"/>
    </location>
</feature>
<reference evidence="2" key="1">
    <citation type="journal article" date="2023" name="Comput. Struct. Biotechnol. J.">
        <title>Discovery of a novel marine Bacteroidetes with a rich repertoire of carbohydrate-active enzymes.</title>
        <authorList>
            <person name="Chen B."/>
            <person name="Liu G."/>
            <person name="Chen Q."/>
            <person name="Wang H."/>
            <person name="Liu L."/>
            <person name="Tang K."/>
        </authorList>
    </citation>
    <scope>NUCLEOTIDE SEQUENCE</scope>
    <source>
        <strain evidence="2">TK19036</strain>
    </source>
</reference>
<dbReference type="EMBL" id="CP120682">
    <property type="protein sequence ID" value="WKN40028.1"/>
    <property type="molecule type" value="Genomic_DNA"/>
</dbReference>
<proteinExistence type="predicted"/>
<organism evidence="2">
    <name type="scientific">Roseihalotalea indica</name>
    <dbReference type="NCBI Taxonomy" id="2867963"/>
    <lineage>
        <taxon>Bacteria</taxon>
        <taxon>Pseudomonadati</taxon>
        <taxon>Bacteroidota</taxon>
        <taxon>Cytophagia</taxon>
        <taxon>Cytophagales</taxon>
        <taxon>Catalimonadaceae</taxon>
        <taxon>Roseihalotalea</taxon>
    </lineage>
</organism>
<dbReference type="InterPro" id="IPR024535">
    <property type="entry name" value="RHGA/B-epi-like_pectate_lyase"/>
</dbReference>
<dbReference type="Gene3D" id="2.160.20.10">
    <property type="entry name" value="Single-stranded right-handed beta-helix, Pectin lyase-like"/>
    <property type="match status" value="1"/>
</dbReference>
<dbReference type="InterPro" id="IPR012334">
    <property type="entry name" value="Pectin_lyas_fold"/>
</dbReference>
<dbReference type="InterPro" id="IPR011050">
    <property type="entry name" value="Pectin_lyase_fold/virulence"/>
</dbReference>
<dbReference type="AlphaFoldDB" id="A0AA49JJZ3"/>
<evidence type="ECO:0000259" key="1">
    <source>
        <dbReference type="Pfam" id="PF12708"/>
    </source>
</evidence>
<dbReference type="InterPro" id="IPR006626">
    <property type="entry name" value="PbH1"/>
</dbReference>
<gene>
    <name evidence="2" type="ORF">K4G66_15145</name>
</gene>
<dbReference type="SMART" id="SM00710">
    <property type="entry name" value="PbH1"/>
    <property type="match status" value="4"/>
</dbReference>
<evidence type="ECO:0000313" key="2">
    <source>
        <dbReference type="EMBL" id="WKN40028.1"/>
    </source>
</evidence>
<dbReference type="SUPFAM" id="SSF51126">
    <property type="entry name" value="Pectin lyase-like"/>
    <property type="match status" value="1"/>
</dbReference>
<reference evidence="2" key="2">
    <citation type="journal article" date="2024" name="Antonie Van Leeuwenhoek">
        <title>Roseihalotalea indica gen. nov., sp. nov., a halophilic Bacteroidetes from mesopelagic Southwest Indian Ocean with higher carbohydrate metabolic potential.</title>
        <authorList>
            <person name="Chen B."/>
            <person name="Zhang M."/>
            <person name="Lin D."/>
            <person name="Ye J."/>
            <person name="Tang K."/>
        </authorList>
    </citation>
    <scope>NUCLEOTIDE SEQUENCE</scope>
    <source>
        <strain evidence="2">TK19036</strain>
    </source>
</reference>
<dbReference type="GO" id="GO:0016787">
    <property type="term" value="F:hydrolase activity"/>
    <property type="evidence" value="ECO:0007669"/>
    <property type="project" value="UniProtKB-KW"/>
</dbReference>
<dbReference type="Pfam" id="PF12708">
    <property type="entry name" value="Pect-lyase_RHGA_epim"/>
    <property type="match status" value="1"/>
</dbReference>